<gene>
    <name evidence="5" type="ORF">SAMN05216275_12698</name>
</gene>
<dbReference type="RefSeq" id="WP_093890288.1">
    <property type="nucleotide sequence ID" value="NZ_FOQY01000026.1"/>
</dbReference>
<dbReference type="AlphaFoldDB" id="A0A1I3ZXH2"/>
<evidence type="ECO:0000256" key="1">
    <source>
        <dbReference type="ARBA" id="ARBA00022723"/>
    </source>
</evidence>
<dbReference type="SUPFAM" id="SSF88713">
    <property type="entry name" value="Glycoside hydrolase/deacetylase"/>
    <property type="match status" value="1"/>
</dbReference>
<dbReference type="GO" id="GO:0016810">
    <property type="term" value="F:hydrolase activity, acting on carbon-nitrogen (but not peptide) bonds"/>
    <property type="evidence" value="ECO:0007669"/>
    <property type="project" value="InterPro"/>
</dbReference>
<dbReference type="GO" id="GO:0005975">
    <property type="term" value="P:carbohydrate metabolic process"/>
    <property type="evidence" value="ECO:0007669"/>
    <property type="project" value="InterPro"/>
</dbReference>
<dbReference type="PROSITE" id="PS51257">
    <property type="entry name" value="PROKAR_LIPOPROTEIN"/>
    <property type="match status" value="1"/>
</dbReference>
<dbReference type="GO" id="GO:0046872">
    <property type="term" value="F:metal ion binding"/>
    <property type="evidence" value="ECO:0007669"/>
    <property type="project" value="UniProtKB-KW"/>
</dbReference>
<dbReference type="Gene3D" id="3.20.20.370">
    <property type="entry name" value="Glycoside hydrolase/deacetylase"/>
    <property type="match status" value="1"/>
</dbReference>
<keyword evidence="6" id="KW-1185">Reference proteome</keyword>
<reference evidence="6" key="1">
    <citation type="submission" date="2016-10" db="EMBL/GenBank/DDBJ databases">
        <authorList>
            <person name="Varghese N."/>
            <person name="Submissions S."/>
        </authorList>
    </citation>
    <scope>NUCLEOTIDE SEQUENCE [LARGE SCALE GENOMIC DNA]</scope>
    <source>
        <strain evidence="6">CGMCC 4.2126</strain>
    </source>
</reference>
<proteinExistence type="predicted"/>
<keyword evidence="2" id="KW-0378">Hydrolase</keyword>
<sequence>MRLWAVPLALLLGVGGCAAPVAHLRSEGARVSVAPAVPDAPVPSAARQPPPIDPAELAAKLAAIQPQWPRSRYPVAPAARHINCRRVKCVALTYDDGPGEYTGQLLDILARHHARATFFVLGQRVAEDGPHTLRRMVTEGHEIGNHTWSHAQLTALSEAGIRGELRRTQQIVHYVTGRRMTLMRPPYGSTGERVAAETRREGLAQILWDVDTMDWRDRDSLIVTQRATTVTPGSVVLMHDIHSTTVEAAAQVLDLLALRGYTFVTLSELYGGPLVPGRVYAGEAGPTGR</sequence>
<name>A0A1I3ZXH2_9ACTN</name>
<accession>A0A1I3ZXH2</accession>
<dbReference type="InterPro" id="IPR011330">
    <property type="entry name" value="Glyco_hydro/deAcase_b/a-brl"/>
</dbReference>
<dbReference type="InterPro" id="IPR050248">
    <property type="entry name" value="Polysacc_deacetylase_ArnD"/>
</dbReference>
<dbReference type="PANTHER" id="PTHR10587:SF133">
    <property type="entry name" value="CHITIN DEACETYLASE 1-RELATED"/>
    <property type="match status" value="1"/>
</dbReference>
<feature type="signal peptide" evidence="3">
    <location>
        <begin position="1"/>
        <end position="18"/>
    </location>
</feature>
<feature type="chain" id="PRO_5011664651" evidence="3">
    <location>
        <begin position="19"/>
        <end position="289"/>
    </location>
</feature>
<dbReference type="Proteomes" id="UP000199111">
    <property type="component" value="Unassembled WGS sequence"/>
</dbReference>
<keyword evidence="3" id="KW-0732">Signal</keyword>
<evidence type="ECO:0000313" key="6">
    <source>
        <dbReference type="Proteomes" id="UP000199111"/>
    </source>
</evidence>
<evidence type="ECO:0000313" key="5">
    <source>
        <dbReference type="EMBL" id="SFK48775.1"/>
    </source>
</evidence>
<organism evidence="5 6">
    <name type="scientific">Streptosporangium canum</name>
    <dbReference type="NCBI Taxonomy" id="324952"/>
    <lineage>
        <taxon>Bacteria</taxon>
        <taxon>Bacillati</taxon>
        <taxon>Actinomycetota</taxon>
        <taxon>Actinomycetes</taxon>
        <taxon>Streptosporangiales</taxon>
        <taxon>Streptosporangiaceae</taxon>
        <taxon>Streptosporangium</taxon>
    </lineage>
</organism>
<keyword evidence="1" id="KW-0479">Metal-binding</keyword>
<dbReference type="GeneID" id="96301680"/>
<feature type="domain" description="NodB homology" evidence="4">
    <location>
        <begin position="88"/>
        <end position="264"/>
    </location>
</feature>
<evidence type="ECO:0000256" key="2">
    <source>
        <dbReference type="ARBA" id="ARBA00022801"/>
    </source>
</evidence>
<evidence type="ECO:0000259" key="4">
    <source>
        <dbReference type="PROSITE" id="PS51677"/>
    </source>
</evidence>
<dbReference type="EMBL" id="FOQY01000026">
    <property type="protein sequence ID" value="SFK48775.1"/>
    <property type="molecule type" value="Genomic_DNA"/>
</dbReference>
<dbReference type="InterPro" id="IPR002509">
    <property type="entry name" value="NODB_dom"/>
</dbReference>
<dbReference type="GO" id="GO:0016020">
    <property type="term" value="C:membrane"/>
    <property type="evidence" value="ECO:0007669"/>
    <property type="project" value="TreeGrafter"/>
</dbReference>
<protein>
    <submittedName>
        <fullName evidence="5">Peptidoglycan/xylan/chitin deacetylase, PgdA/CDA1 family</fullName>
    </submittedName>
</protein>
<dbReference type="PANTHER" id="PTHR10587">
    <property type="entry name" value="GLYCOSYL TRANSFERASE-RELATED"/>
    <property type="match status" value="1"/>
</dbReference>
<dbReference type="PROSITE" id="PS51677">
    <property type="entry name" value="NODB"/>
    <property type="match status" value="1"/>
</dbReference>
<evidence type="ECO:0000256" key="3">
    <source>
        <dbReference type="SAM" id="SignalP"/>
    </source>
</evidence>
<dbReference type="Pfam" id="PF01522">
    <property type="entry name" value="Polysacc_deac_1"/>
    <property type="match status" value="1"/>
</dbReference>